<evidence type="ECO:0000313" key="2">
    <source>
        <dbReference type="EMBL" id="MEQ2261246.1"/>
    </source>
</evidence>
<evidence type="ECO:0000256" key="1">
    <source>
        <dbReference type="SAM" id="MobiDB-lite"/>
    </source>
</evidence>
<accession>A0ABV0VXY6</accession>
<evidence type="ECO:0008006" key="4">
    <source>
        <dbReference type="Google" id="ProtNLM"/>
    </source>
</evidence>
<proteinExistence type="predicted"/>
<sequence>ETAALLHLLLGVETQSLAKSLEDPEKMKNHISQRLQRELTNFFKTLLIRLSSTTDRLCLALAGPFKSQLALRLLQSLRVSDAPRFYGLPSLERALQGMVSLTAQPGWSSHCPDLEPSSLCSKYLSGLLEVISSFYVEWRGNSLSFMGKGVTKNAIICLLHLSHEMMTENKDKDLINQWSFGSDGTTEDVSGSQLGLAWLVPLWVDRDQEVRFASLSLGAALSSMPSGCQALCASCQNISGGLWGTLLNILLDQEESSMVRREAAFILQNLLVMPMPANAEEAKDSHWQHPRVHDEVSGVSLVGLPALQALLYHCQYFHNVALSASTCYRGRYAFDLQPRPCGSGNASLQQSSLADSGNSLLVWRCDPAPSITSGRSSSSLSTSSTAVSNAASEGTRLKTPRVLSPVNIPDDSPARLMAQGQSDGDTSNSTASQDSQQDEPSGVEAVVMVTPDLLTAQCGLLYNLLAILPDFTLTAIQHNQLLKVLSSLVDMELMEKCLTELRTPSILPGIREDIKRQFVTELRFLSSFSKLLRSCVLASKELIGKMDFLKQLSSNLVDALMLDTKLLDAGTWDVVCLCWTDVFMLLTTLVRRGDSAAHPSVSAVLARRWRTFAGTLSQCLDEKNADFQLHTAALQFLSTVFREETKLCGKELKRTTSKHSSTLSDILNAPSASELCELLLQPDCCCCQSFEKRTLQDPLKKLTARALMALLACSPTAQSYAAKGNFSKTQLSSV</sequence>
<feature type="non-terminal residue" evidence="2">
    <location>
        <position position="1"/>
    </location>
</feature>
<comment type="caution">
    <text evidence="2">The sequence shown here is derived from an EMBL/GenBank/DDBJ whole genome shotgun (WGS) entry which is preliminary data.</text>
</comment>
<evidence type="ECO:0000313" key="3">
    <source>
        <dbReference type="Proteomes" id="UP001444071"/>
    </source>
</evidence>
<gene>
    <name evidence="2" type="ORF">XENORESO_007679</name>
</gene>
<dbReference type="EMBL" id="JAHRIM010012497">
    <property type="protein sequence ID" value="MEQ2261246.1"/>
    <property type="molecule type" value="Genomic_DNA"/>
</dbReference>
<feature type="compositionally biased region" description="Low complexity" evidence="1">
    <location>
        <begin position="371"/>
        <end position="392"/>
    </location>
</feature>
<feature type="region of interest" description="Disordered" evidence="1">
    <location>
        <begin position="371"/>
        <end position="442"/>
    </location>
</feature>
<dbReference type="PANTHER" id="PTHR31691">
    <property type="entry name" value="ROTATIN"/>
    <property type="match status" value="1"/>
</dbReference>
<protein>
    <recommendedName>
        <fullName evidence="4">RTTN</fullName>
    </recommendedName>
</protein>
<dbReference type="Proteomes" id="UP001444071">
    <property type="component" value="Unassembled WGS sequence"/>
</dbReference>
<organism evidence="2 3">
    <name type="scientific">Xenotaenia resolanae</name>
    <dbReference type="NCBI Taxonomy" id="208358"/>
    <lineage>
        <taxon>Eukaryota</taxon>
        <taxon>Metazoa</taxon>
        <taxon>Chordata</taxon>
        <taxon>Craniata</taxon>
        <taxon>Vertebrata</taxon>
        <taxon>Euteleostomi</taxon>
        <taxon>Actinopterygii</taxon>
        <taxon>Neopterygii</taxon>
        <taxon>Teleostei</taxon>
        <taxon>Neoteleostei</taxon>
        <taxon>Acanthomorphata</taxon>
        <taxon>Ovalentaria</taxon>
        <taxon>Atherinomorphae</taxon>
        <taxon>Cyprinodontiformes</taxon>
        <taxon>Goodeidae</taxon>
        <taxon>Xenotaenia</taxon>
    </lineage>
</organism>
<dbReference type="InterPro" id="IPR030791">
    <property type="entry name" value="Rotatin"/>
</dbReference>
<dbReference type="InterPro" id="IPR016024">
    <property type="entry name" value="ARM-type_fold"/>
</dbReference>
<dbReference type="SUPFAM" id="SSF48371">
    <property type="entry name" value="ARM repeat"/>
    <property type="match status" value="1"/>
</dbReference>
<feature type="compositionally biased region" description="Polar residues" evidence="1">
    <location>
        <begin position="419"/>
        <end position="439"/>
    </location>
</feature>
<name>A0ABV0VXY6_9TELE</name>
<keyword evidence="3" id="KW-1185">Reference proteome</keyword>
<dbReference type="PANTHER" id="PTHR31691:SF1">
    <property type="entry name" value="ROTATIN"/>
    <property type="match status" value="1"/>
</dbReference>
<reference evidence="2 3" key="1">
    <citation type="submission" date="2021-06" db="EMBL/GenBank/DDBJ databases">
        <authorList>
            <person name="Palmer J.M."/>
        </authorList>
    </citation>
    <scope>NUCLEOTIDE SEQUENCE [LARGE SCALE GENOMIC DNA]</scope>
    <source>
        <strain evidence="2 3">XR_2019</strain>
        <tissue evidence="2">Muscle</tissue>
    </source>
</reference>